<keyword evidence="2" id="KW-1185">Reference proteome</keyword>
<organism evidence="1 2">
    <name type="scientific">Deinococcus ruber</name>
    <dbReference type="NCBI Taxonomy" id="1848197"/>
    <lineage>
        <taxon>Bacteria</taxon>
        <taxon>Thermotogati</taxon>
        <taxon>Deinococcota</taxon>
        <taxon>Deinococci</taxon>
        <taxon>Deinococcales</taxon>
        <taxon>Deinococcaceae</taxon>
        <taxon>Deinococcus</taxon>
    </lineage>
</organism>
<protein>
    <submittedName>
        <fullName evidence="1">Uncharacterized protein</fullName>
    </submittedName>
</protein>
<dbReference type="AlphaFoldDB" id="A0A918KV35"/>
<dbReference type="Proteomes" id="UP000603865">
    <property type="component" value="Unassembled WGS sequence"/>
</dbReference>
<reference evidence="1" key="1">
    <citation type="journal article" date="2014" name="Int. J. Syst. Evol. Microbiol.">
        <title>Complete genome sequence of Corynebacterium casei LMG S-19264T (=DSM 44701T), isolated from a smear-ripened cheese.</title>
        <authorList>
            <consortium name="US DOE Joint Genome Institute (JGI-PGF)"/>
            <person name="Walter F."/>
            <person name="Albersmeier A."/>
            <person name="Kalinowski J."/>
            <person name="Ruckert C."/>
        </authorList>
    </citation>
    <scope>NUCLEOTIDE SEQUENCE</scope>
    <source>
        <strain evidence="1">JCM 31311</strain>
    </source>
</reference>
<reference evidence="1" key="2">
    <citation type="submission" date="2020-09" db="EMBL/GenBank/DDBJ databases">
        <authorList>
            <person name="Sun Q."/>
            <person name="Ohkuma M."/>
        </authorList>
    </citation>
    <scope>NUCLEOTIDE SEQUENCE</scope>
    <source>
        <strain evidence="1">JCM 31311</strain>
    </source>
</reference>
<sequence>MVPLQMTLGEVAGTAAWLAIRRGTTVAQLAQEPRAVAELQRVLHCAGFRTLAPTSMAVHVGLQDAQPAQLLRRGLFNTPTYRRGSLDSAQPILARDFVANLEHWLSAHGKWSTRSAALLARCRWTNRDSEAPLSWAGARAVFILLQEDPWEVLKTPRRLTRAQAAHLLINMFRAAERQVAREPRFPGWHRQTHAATLLHWKRGSVRTRTFRISVTSSASAPCR</sequence>
<name>A0A918KV35_9DEIO</name>
<evidence type="ECO:0000313" key="1">
    <source>
        <dbReference type="EMBL" id="GGR35223.1"/>
    </source>
</evidence>
<accession>A0A918KV35</accession>
<proteinExistence type="predicted"/>
<gene>
    <name evidence="1" type="ORF">GCM10008957_51490</name>
</gene>
<dbReference type="EMBL" id="BMQL01000067">
    <property type="protein sequence ID" value="GGR35223.1"/>
    <property type="molecule type" value="Genomic_DNA"/>
</dbReference>
<comment type="caution">
    <text evidence="1">The sequence shown here is derived from an EMBL/GenBank/DDBJ whole genome shotgun (WGS) entry which is preliminary data.</text>
</comment>
<evidence type="ECO:0000313" key="2">
    <source>
        <dbReference type="Proteomes" id="UP000603865"/>
    </source>
</evidence>